<dbReference type="InterPro" id="IPR048319">
    <property type="entry name" value="Vps52_CC"/>
</dbReference>
<feature type="compositionally biased region" description="Pro residues" evidence="6">
    <location>
        <begin position="11"/>
        <end position="40"/>
    </location>
</feature>
<dbReference type="SUPFAM" id="SSF74788">
    <property type="entry name" value="Cullin repeat-like"/>
    <property type="match status" value="1"/>
</dbReference>
<feature type="domain" description="Vps52 C-terminal" evidence="8">
    <location>
        <begin position="346"/>
        <end position="667"/>
    </location>
</feature>
<gene>
    <name evidence="9" type="ORF">BU16DRAFT_531997</name>
</gene>
<organism evidence="9 10">
    <name type="scientific">Lophium mytilinum</name>
    <dbReference type="NCBI Taxonomy" id="390894"/>
    <lineage>
        <taxon>Eukaryota</taxon>
        <taxon>Fungi</taxon>
        <taxon>Dikarya</taxon>
        <taxon>Ascomycota</taxon>
        <taxon>Pezizomycotina</taxon>
        <taxon>Dothideomycetes</taxon>
        <taxon>Pleosporomycetidae</taxon>
        <taxon>Mytilinidiales</taxon>
        <taxon>Mytilinidiaceae</taxon>
        <taxon>Lophium</taxon>
    </lineage>
</organism>
<keyword evidence="10" id="KW-1185">Reference proteome</keyword>
<evidence type="ECO:0000259" key="8">
    <source>
        <dbReference type="Pfam" id="PF20655"/>
    </source>
</evidence>
<name>A0A6A6Q9P3_9PEZI</name>
<evidence type="ECO:0000256" key="3">
    <source>
        <dbReference type="ARBA" id="ARBA00022448"/>
    </source>
</evidence>
<evidence type="ECO:0000256" key="4">
    <source>
        <dbReference type="ARBA" id="ARBA00022927"/>
    </source>
</evidence>
<protein>
    <submittedName>
        <fullName evidence="9">Sac2 family protein</fullName>
    </submittedName>
</protein>
<dbReference type="GO" id="GO:0042147">
    <property type="term" value="P:retrograde transport, endosome to Golgi"/>
    <property type="evidence" value="ECO:0007669"/>
    <property type="project" value="TreeGrafter"/>
</dbReference>
<comment type="subcellular location">
    <subcellularLocation>
        <location evidence="1">Golgi apparatus</location>
        <location evidence="1">trans-Golgi network</location>
    </subcellularLocation>
</comment>
<proteinExistence type="inferred from homology"/>
<evidence type="ECO:0000313" key="9">
    <source>
        <dbReference type="EMBL" id="KAF2488952.1"/>
    </source>
</evidence>
<evidence type="ECO:0000256" key="5">
    <source>
        <dbReference type="ARBA" id="ARBA00023034"/>
    </source>
</evidence>
<dbReference type="GO" id="GO:0019905">
    <property type="term" value="F:syntaxin binding"/>
    <property type="evidence" value="ECO:0007669"/>
    <property type="project" value="TreeGrafter"/>
</dbReference>
<evidence type="ECO:0000256" key="2">
    <source>
        <dbReference type="ARBA" id="ARBA00008180"/>
    </source>
</evidence>
<evidence type="ECO:0000259" key="7">
    <source>
        <dbReference type="Pfam" id="PF04129"/>
    </source>
</evidence>
<keyword evidence="5" id="KW-0333">Golgi apparatus</keyword>
<dbReference type="Proteomes" id="UP000799750">
    <property type="component" value="Unassembled WGS sequence"/>
</dbReference>
<dbReference type="Pfam" id="PF20655">
    <property type="entry name" value="Vps52_C"/>
    <property type="match status" value="1"/>
</dbReference>
<dbReference type="AlphaFoldDB" id="A0A6A6Q9P3"/>
<dbReference type="InterPro" id="IPR007258">
    <property type="entry name" value="Vps52"/>
</dbReference>
<dbReference type="GO" id="GO:0000938">
    <property type="term" value="C:GARP complex"/>
    <property type="evidence" value="ECO:0007669"/>
    <property type="project" value="TreeGrafter"/>
</dbReference>
<comment type="similarity">
    <text evidence="2">Belongs to the VPS52 family.</text>
</comment>
<evidence type="ECO:0000256" key="6">
    <source>
        <dbReference type="SAM" id="MobiDB-lite"/>
    </source>
</evidence>
<dbReference type="GO" id="GO:0032456">
    <property type="term" value="P:endocytic recycling"/>
    <property type="evidence" value="ECO:0007669"/>
    <property type="project" value="TreeGrafter"/>
</dbReference>
<dbReference type="PANTHER" id="PTHR14190">
    <property type="entry name" value="SUPPRESSOR OF ACTIN MUTATIONS 2/VACUOLAR PROTEIN SORTING 52"/>
    <property type="match status" value="1"/>
</dbReference>
<feature type="compositionally biased region" description="Low complexity" evidence="6">
    <location>
        <begin position="41"/>
        <end position="71"/>
    </location>
</feature>
<feature type="domain" description="Vps52 coiled-coil" evidence="7">
    <location>
        <begin position="156"/>
        <end position="328"/>
    </location>
</feature>
<keyword evidence="3" id="KW-0813">Transport</keyword>
<feature type="region of interest" description="Disordered" evidence="6">
    <location>
        <begin position="1"/>
        <end position="81"/>
    </location>
</feature>
<evidence type="ECO:0000256" key="1">
    <source>
        <dbReference type="ARBA" id="ARBA00004601"/>
    </source>
</evidence>
<evidence type="ECO:0000313" key="10">
    <source>
        <dbReference type="Proteomes" id="UP000799750"/>
    </source>
</evidence>
<dbReference type="InterPro" id="IPR048361">
    <property type="entry name" value="Vps52_C"/>
</dbReference>
<dbReference type="PANTHER" id="PTHR14190:SF7">
    <property type="entry name" value="VACUOLAR PROTEIN SORTING-ASSOCIATED PROTEIN 52 HOMOLOG"/>
    <property type="match status" value="1"/>
</dbReference>
<dbReference type="OrthoDB" id="19482at2759"/>
<accession>A0A6A6Q9P3</accession>
<keyword evidence="4" id="KW-0653">Protein transport</keyword>
<dbReference type="GO" id="GO:0006896">
    <property type="term" value="P:Golgi to vacuole transport"/>
    <property type="evidence" value="ECO:0007669"/>
    <property type="project" value="TreeGrafter"/>
</dbReference>
<dbReference type="GO" id="GO:0015031">
    <property type="term" value="P:protein transport"/>
    <property type="evidence" value="ECO:0007669"/>
    <property type="project" value="UniProtKB-KW"/>
</dbReference>
<dbReference type="GO" id="GO:0005829">
    <property type="term" value="C:cytosol"/>
    <property type="evidence" value="ECO:0007669"/>
    <property type="project" value="GOC"/>
</dbReference>
<dbReference type="EMBL" id="MU004200">
    <property type="protein sequence ID" value="KAF2488952.1"/>
    <property type="molecule type" value="Genomic_DNA"/>
</dbReference>
<sequence>MWLDRFSTPSGTPPPQGRPYSPAPRRPYNPTGPGPLPQRPGLPERTSSLSLVSPNSSTTSLPAGARGPNGAARRRQPPLNVSDPLQVLESILGAPPRRSVLSKGNGAAIVPPGKPDELVDDIDFGGLSLQEFAQETTARELAPVHTYSAQSVEEYDKEKDKFEDLHRSILACDEVLKSVEMYLTNFQSDLGAVSAEIETLQSRSTALNTKLENRKVVEKLLGPAVEDISISPAVVKRISEGPIDDNFLRALNELEKRSKSINTKVKESTSIKALDDVKPMLDDLTNKAVERIRDYIVAQIKAIRSPSINAQIIQQQAFLKYRELFTFLAKHQPQLAEEIGKAYVFTMRWYYLNHFSRYQKALEKLKIHALDKHDVLGQEETVKRGALLGNARGAPAAYDAFSIGRRIDLLKTPSHAALTAYVAEEEKATHYLEVPFRAFNLALIDNASFEYTFLTTYFGPVQNYHSISRTFMSIFEPTFALGQALTKQLIETTTDGLGILLCVRLNQHFAFEMQRRKVPTVEGYINATNMLLWPRFQLVIDQNCESLRRLTASLPNRAASSASILTSSSAPQSTAPHPMTQKFANLLQSILSLSSEAGDDEPVSNSLGRLRSDFEAYLTRLSKGIAEQRKRERFLCNNYSLVCTILADTDGRLAEEAKEHFKTLRDTFDN</sequence>
<reference evidence="9" key="1">
    <citation type="journal article" date="2020" name="Stud. Mycol.">
        <title>101 Dothideomycetes genomes: a test case for predicting lifestyles and emergence of pathogens.</title>
        <authorList>
            <person name="Haridas S."/>
            <person name="Albert R."/>
            <person name="Binder M."/>
            <person name="Bloem J."/>
            <person name="Labutti K."/>
            <person name="Salamov A."/>
            <person name="Andreopoulos B."/>
            <person name="Baker S."/>
            <person name="Barry K."/>
            <person name="Bills G."/>
            <person name="Bluhm B."/>
            <person name="Cannon C."/>
            <person name="Castanera R."/>
            <person name="Culley D."/>
            <person name="Daum C."/>
            <person name="Ezra D."/>
            <person name="Gonzalez J."/>
            <person name="Henrissat B."/>
            <person name="Kuo A."/>
            <person name="Liang C."/>
            <person name="Lipzen A."/>
            <person name="Lutzoni F."/>
            <person name="Magnuson J."/>
            <person name="Mondo S."/>
            <person name="Nolan M."/>
            <person name="Ohm R."/>
            <person name="Pangilinan J."/>
            <person name="Park H.-J."/>
            <person name="Ramirez L."/>
            <person name="Alfaro M."/>
            <person name="Sun H."/>
            <person name="Tritt A."/>
            <person name="Yoshinaga Y."/>
            <person name="Zwiers L.-H."/>
            <person name="Turgeon B."/>
            <person name="Goodwin S."/>
            <person name="Spatafora J."/>
            <person name="Crous P."/>
            <person name="Grigoriev I."/>
        </authorList>
    </citation>
    <scope>NUCLEOTIDE SEQUENCE</scope>
    <source>
        <strain evidence="9">CBS 269.34</strain>
    </source>
</reference>
<dbReference type="Pfam" id="PF04129">
    <property type="entry name" value="Vps52_CC"/>
    <property type="match status" value="1"/>
</dbReference>
<dbReference type="InterPro" id="IPR016159">
    <property type="entry name" value="Cullin_repeat-like_dom_sf"/>
</dbReference>